<evidence type="ECO:0000256" key="1">
    <source>
        <dbReference type="ARBA" id="ARBA00023295"/>
    </source>
</evidence>
<name>A0A7Z0WXB0_9BACI</name>
<dbReference type="GO" id="GO:0016787">
    <property type="term" value="F:hydrolase activity"/>
    <property type="evidence" value="ECO:0007669"/>
    <property type="project" value="UniProtKB-KW"/>
</dbReference>
<evidence type="ECO:0000313" key="3">
    <source>
        <dbReference type="EMBL" id="OLF92603.1"/>
    </source>
</evidence>
<dbReference type="PROSITE" id="PS51910">
    <property type="entry name" value="GH18_2"/>
    <property type="match status" value="1"/>
</dbReference>
<dbReference type="SMART" id="SM00636">
    <property type="entry name" value="Glyco_18"/>
    <property type="match status" value="1"/>
</dbReference>
<comment type="caution">
    <text evidence="3">The sequence shown here is derived from an EMBL/GenBank/DDBJ whole genome shotgun (WGS) entry which is preliminary data.</text>
</comment>
<dbReference type="AlphaFoldDB" id="A0A7Z0WXB0"/>
<dbReference type="InterPro" id="IPR029070">
    <property type="entry name" value="Chitinase_insertion_sf"/>
</dbReference>
<dbReference type="SUPFAM" id="SSF51445">
    <property type="entry name" value="(Trans)glycosidases"/>
    <property type="match status" value="1"/>
</dbReference>
<accession>A0A7Z0WXB0</accession>
<sequence length="344" mass="38997">MRKIYLLCSVFAVCLTMLTYTETEAKAAQIVLGYTTGEAASYQSLTAYHHYINAAALDTYAFNQKGDIIGDTPKKQISFAKKKRLKTWAVISNYNESIHDFDGNLASKVMSGKTARQHFTEQLITLAKKQSFTGINIDFEAVKPNERAKYSSFIRHVAAALKKHKIKTMVSVPAKSADDRKDGWSWPYDYAEIGKSADYVQVMTYDEHGIWSEPGSVAGMNWVKSSLAYAVKTIKAEKVIMGIPSYGNDWDLTSRKNSKLKQWNDVKALKKKVKAKPVYDKRSGSMRFSYTDQHKHRHVVWYEDEKTIAAKSRLAMRYKIAGVSVYSMGHESASFWQAMRKGIK</sequence>
<evidence type="ECO:0000313" key="4">
    <source>
        <dbReference type="Proteomes" id="UP000185604"/>
    </source>
</evidence>
<keyword evidence="3" id="KW-0378">Hydrolase</keyword>
<dbReference type="Proteomes" id="UP000185604">
    <property type="component" value="Unassembled WGS sequence"/>
</dbReference>
<dbReference type="InterPro" id="IPR011583">
    <property type="entry name" value="Chitinase_II/V-like_cat"/>
</dbReference>
<feature type="domain" description="GH18" evidence="2">
    <location>
        <begin position="29"/>
        <end position="344"/>
    </location>
</feature>
<proteinExistence type="predicted"/>
<dbReference type="InterPro" id="IPR001223">
    <property type="entry name" value="Glyco_hydro18_cat"/>
</dbReference>
<dbReference type="RefSeq" id="WP_048350544.1">
    <property type="nucleotide sequence ID" value="NZ_CAOJBU010000011.1"/>
</dbReference>
<protein>
    <submittedName>
        <fullName evidence="3">Putative peptidoglycan hydrolase YvbX NOT involved in spore germination</fullName>
    </submittedName>
</protein>
<gene>
    <name evidence="3" type="ORF">B4121_2291</name>
</gene>
<organism evidence="3 4">
    <name type="scientific">Bacillus paralicheniformis</name>
    <dbReference type="NCBI Taxonomy" id="1648923"/>
    <lineage>
        <taxon>Bacteria</taxon>
        <taxon>Bacillati</taxon>
        <taxon>Bacillota</taxon>
        <taxon>Bacilli</taxon>
        <taxon>Bacillales</taxon>
        <taxon>Bacillaceae</taxon>
        <taxon>Bacillus</taxon>
    </lineage>
</organism>
<dbReference type="GO" id="GO:0005975">
    <property type="term" value="P:carbohydrate metabolic process"/>
    <property type="evidence" value="ECO:0007669"/>
    <property type="project" value="InterPro"/>
</dbReference>
<dbReference type="Gene3D" id="3.10.50.10">
    <property type="match status" value="1"/>
</dbReference>
<dbReference type="Gene3D" id="3.20.20.80">
    <property type="entry name" value="Glycosidases"/>
    <property type="match status" value="1"/>
</dbReference>
<dbReference type="InterPro" id="IPR017853">
    <property type="entry name" value="GH"/>
</dbReference>
<dbReference type="PANTHER" id="PTHR46066">
    <property type="entry name" value="CHITINASE DOMAIN-CONTAINING PROTEIN 1 FAMILY MEMBER"/>
    <property type="match status" value="1"/>
</dbReference>
<dbReference type="PANTHER" id="PTHR46066:SF2">
    <property type="entry name" value="CHITINASE DOMAIN-CONTAINING PROTEIN 1"/>
    <property type="match status" value="1"/>
</dbReference>
<dbReference type="EMBL" id="LKPO01000016">
    <property type="protein sequence ID" value="OLF92603.1"/>
    <property type="molecule type" value="Genomic_DNA"/>
</dbReference>
<dbReference type="GO" id="GO:0008061">
    <property type="term" value="F:chitin binding"/>
    <property type="evidence" value="ECO:0007669"/>
    <property type="project" value="InterPro"/>
</dbReference>
<reference evidence="3 4" key="1">
    <citation type="journal article" date="2016" name="Front. Microbiol.">
        <title>High-Level Heat Resistance of Spores of Bacillus amyloliquefaciens and Bacillus licheniformis Results from the Presence of a spoVA Operon in a Tn1546 Transposon.</title>
        <authorList>
            <person name="Berendsen E.M."/>
            <person name="Koning R.A."/>
            <person name="Boekhorst J."/>
            <person name="de Jong A."/>
            <person name="Kuipers O.P."/>
            <person name="Wells-Bennik M.H."/>
        </authorList>
    </citation>
    <scope>NUCLEOTIDE SEQUENCE [LARGE SCALE GENOMIC DNA]</scope>
    <source>
        <strain evidence="3 4">B4121</strain>
    </source>
</reference>
<dbReference type="Pfam" id="PF00704">
    <property type="entry name" value="Glyco_hydro_18"/>
    <property type="match status" value="1"/>
</dbReference>
<evidence type="ECO:0000259" key="2">
    <source>
        <dbReference type="PROSITE" id="PS51910"/>
    </source>
</evidence>
<keyword evidence="1" id="KW-0326">Glycosidase</keyword>